<accession>A0A1H0U0A5</accession>
<dbReference type="RefSeq" id="WP_090853152.1">
    <property type="nucleotide sequence ID" value="NZ_FNJU01000004.1"/>
</dbReference>
<keyword evidence="7" id="KW-0732">Signal</keyword>
<evidence type="ECO:0000256" key="8">
    <source>
        <dbReference type="ARBA" id="ARBA00022741"/>
    </source>
</evidence>
<feature type="domain" description="Calcineurin-like phosphoesterase" evidence="12">
    <location>
        <begin position="7"/>
        <end position="240"/>
    </location>
</feature>
<dbReference type="GO" id="GO:0009166">
    <property type="term" value="P:nucleotide catabolic process"/>
    <property type="evidence" value="ECO:0007669"/>
    <property type="project" value="InterPro"/>
</dbReference>
<dbReference type="OrthoDB" id="9775118at2"/>
<name>A0A1H0U0A5_9BACI</name>
<keyword evidence="9 11" id="KW-0378">Hydrolase</keyword>
<comment type="cofactor">
    <cofactor evidence="3">
        <name>a divalent metal cation</name>
        <dbReference type="ChEBI" id="CHEBI:60240"/>
    </cofactor>
</comment>
<dbReference type="CDD" id="cd07410">
    <property type="entry name" value="MPP_CpdB_N"/>
    <property type="match status" value="1"/>
</dbReference>
<dbReference type="GO" id="GO:0030288">
    <property type="term" value="C:outer membrane-bounded periplasmic space"/>
    <property type="evidence" value="ECO:0007669"/>
    <property type="project" value="TreeGrafter"/>
</dbReference>
<comment type="subcellular location">
    <subcellularLocation>
        <location evidence="4">Cell envelope</location>
    </subcellularLocation>
</comment>
<evidence type="ECO:0000256" key="1">
    <source>
        <dbReference type="ARBA" id="ARBA00000527"/>
    </source>
</evidence>
<comment type="catalytic activity">
    <reaction evidence="2">
        <text>a nucleoside 2',3'-cyclic phosphate + H2O = a nucleoside 3'-phosphate + H(+)</text>
        <dbReference type="Rhea" id="RHEA:19621"/>
        <dbReference type="ChEBI" id="CHEBI:15377"/>
        <dbReference type="ChEBI" id="CHEBI:15378"/>
        <dbReference type="ChEBI" id="CHEBI:66949"/>
        <dbReference type="ChEBI" id="CHEBI:66954"/>
        <dbReference type="EC" id="3.1.4.16"/>
    </reaction>
</comment>
<dbReference type="InterPro" id="IPR029052">
    <property type="entry name" value="Metallo-depent_PP-like"/>
</dbReference>
<evidence type="ECO:0000256" key="11">
    <source>
        <dbReference type="RuleBase" id="RU362119"/>
    </source>
</evidence>
<dbReference type="PROSITE" id="PS00786">
    <property type="entry name" value="5_NUCLEOTIDASE_2"/>
    <property type="match status" value="1"/>
</dbReference>
<keyword evidence="10" id="KW-0511">Multifunctional enzyme</keyword>
<dbReference type="SUPFAM" id="SSF55816">
    <property type="entry name" value="5'-nucleotidase (syn. UDP-sugar hydrolase), C-terminal domain"/>
    <property type="match status" value="1"/>
</dbReference>
<dbReference type="InterPro" id="IPR006179">
    <property type="entry name" value="5_nucleotidase/apyrase"/>
</dbReference>
<dbReference type="InterPro" id="IPR006146">
    <property type="entry name" value="5'-Nucleotdase_CS"/>
</dbReference>
<keyword evidence="15" id="KW-1185">Reference proteome</keyword>
<dbReference type="GO" id="GO:0008663">
    <property type="term" value="F:2',3'-cyclic-nucleotide 2'-phosphodiesterase activity"/>
    <property type="evidence" value="ECO:0007669"/>
    <property type="project" value="UniProtKB-EC"/>
</dbReference>
<reference evidence="15" key="1">
    <citation type="submission" date="2016-10" db="EMBL/GenBank/DDBJ databases">
        <authorList>
            <person name="Varghese N."/>
            <person name="Submissions S."/>
        </authorList>
    </citation>
    <scope>NUCLEOTIDE SEQUENCE [LARGE SCALE GENOMIC DNA]</scope>
    <source>
        <strain evidence="15">IBRC-M10078</strain>
    </source>
</reference>
<evidence type="ECO:0000256" key="4">
    <source>
        <dbReference type="ARBA" id="ARBA00004196"/>
    </source>
</evidence>
<dbReference type="InterPro" id="IPR004843">
    <property type="entry name" value="Calcineurin-like_PHP"/>
</dbReference>
<evidence type="ECO:0000313" key="14">
    <source>
        <dbReference type="EMBL" id="SDP59633.1"/>
    </source>
</evidence>
<dbReference type="InterPro" id="IPR041827">
    <property type="entry name" value="CpdB_N"/>
</dbReference>
<organism evidence="14 15">
    <name type="scientific">Litchfieldia salsa</name>
    <dbReference type="NCBI Taxonomy" id="930152"/>
    <lineage>
        <taxon>Bacteria</taxon>
        <taxon>Bacillati</taxon>
        <taxon>Bacillota</taxon>
        <taxon>Bacilli</taxon>
        <taxon>Bacillales</taxon>
        <taxon>Bacillaceae</taxon>
        <taxon>Litchfieldia</taxon>
    </lineage>
</organism>
<dbReference type="Gene3D" id="3.90.780.10">
    <property type="entry name" value="5'-Nucleotidase, C-terminal domain"/>
    <property type="match status" value="1"/>
</dbReference>
<evidence type="ECO:0000313" key="15">
    <source>
        <dbReference type="Proteomes" id="UP000199159"/>
    </source>
</evidence>
<dbReference type="SUPFAM" id="SSF56300">
    <property type="entry name" value="Metallo-dependent phosphatases"/>
    <property type="match status" value="1"/>
</dbReference>
<comment type="catalytic activity">
    <reaction evidence="1">
        <text>a ribonucleoside 3'-phosphate + H2O = a ribonucleoside + phosphate</text>
        <dbReference type="Rhea" id="RHEA:10144"/>
        <dbReference type="ChEBI" id="CHEBI:13197"/>
        <dbReference type="ChEBI" id="CHEBI:15377"/>
        <dbReference type="ChEBI" id="CHEBI:18254"/>
        <dbReference type="ChEBI" id="CHEBI:43474"/>
        <dbReference type="EC" id="3.1.3.6"/>
    </reaction>
</comment>
<evidence type="ECO:0000259" key="13">
    <source>
        <dbReference type="Pfam" id="PF02872"/>
    </source>
</evidence>
<dbReference type="Gene3D" id="3.60.21.10">
    <property type="match status" value="1"/>
</dbReference>
<dbReference type="PANTHER" id="PTHR11575:SF6">
    <property type="entry name" value="2',3'-CYCLIC-NUCLEOTIDE 2'-PHOSPHODIESTERASE_3'-NUCLEOTIDASE"/>
    <property type="match status" value="1"/>
</dbReference>
<evidence type="ECO:0000259" key="12">
    <source>
        <dbReference type="Pfam" id="PF00149"/>
    </source>
</evidence>
<evidence type="ECO:0000256" key="6">
    <source>
        <dbReference type="ARBA" id="ARBA00022723"/>
    </source>
</evidence>
<evidence type="ECO:0000256" key="5">
    <source>
        <dbReference type="ARBA" id="ARBA00006654"/>
    </source>
</evidence>
<dbReference type="PRINTS" id="PR01607">
    <property type="entry name" value="APYRASEFAMLY"/>
</dbReference>
<dbReference type="PROSITE" id="PS00785">
    <property type="entry name" value="5_NUCLEOTIDASE_1"/>
    <property type="match status" value="1"/>
</dbReference>
<dbReference type="GO" id="GO:0000166">
    <property type="term" value="F:nucleotide binding"/>
    <property type="evidence" value="ECO:0007669"/>
    <property type="project" value="UniProtKB-KW"/>
</dbReference>
<dbReference type="Pfam" id="PF02872">
    <property type="entry name" value="5_nucleotid_C"/>
    <property type="match status" value="1"/>
</dbReference>
<dbReference type="InterPro" id="IPR008334">
    <property type="entry name" value="5'-Nucleotdase_C"/>
</dbReference>
<sequence length="525" mass="59727">MKDIKLTILETSDLHGHIYPIHYGTNEYQPLGLAKIATYIEEVREQEPHTLLIDNGDQFQGTPLTYHYVRNQSHLANPVTQTLNHLHYDAAVIGNHEFNYGMQPLNQAVSESNFPWLSANIVDSVTNEPYFGQPYLIKKLTEDFKVAILGLTTHYIPNWEKPEHIKDLAFEDCLESAARWVSYIRTHEQPDLLIVSYHGGFEKNLSTGEPTETLSGENQAYEICQKVEGIDVLLTGHQHRLLADEVNGVSIVQPGCNGAYVGRVDLHFQQNDLEKWVCIHKQSSLVPMESHVAHETIQAINQVYEEATQTWLDQPIGKIEGNMVITDAFHARLEEHPLVEFINNVQMDVADVDISNTALFNNQARGLPTDVTMRDIVSNYIYPNTLTVLEVTGRDIKEALERSASYFIIREDGEIDVNPSFYEPKPQHYNYDMWEGIDYTINVAKPIGQRVTSLTKDGSPLAESQTYQVVMNNYRATGGGEYHMFKGKKVVKEIQIDMTEILANYFVKHPLIKAETNQNWRVVKG</sequence>
<dbReference type="Pfam" id="PF00149">
    <property type="entry name" value="Metallophos"/>
    <property type="match status" value="1"/>
</dbReference>
<protein>
    <submittedName>
        <fullName evidence="14">2',3'-cyclic-nucleotide 2'-phosphodiesterase / 3'-nucleotidase</fullName>
    </submittedName>
</protein>
<dbReference type="EMBL" id="FNJU01000004">
    <property type="protein sequence ID" value="SDP59633.1"/>
    <property type="molecule type" value="Genomic_DNA"/>
</dbReference>
<dbReference type="Proteomes" id="UP000199159">
    <property type="component" value="Unassembled WGS sequence"/>
</dbReference>
<feature type="domain" description="5'-Nucleotidase C-terminal" evidence="13">
    <location>
        <begin position="316"/>
        <end position="486"/>
    </location>
</feature>
<evidence type="ECO:0000256" key="10">
    <source>
        <dbReference type="ARBA" id="ARBA00023268"/>
    </source>
</evidence>
<gene>
    <name evidence="14" type="ORF">SAMN05216565_10461</name>
</gene>
<comment type="similarity">
    <text evidence="5 11">Belongs to the 5'-nucleotidase family.</text>
</comment>
<dbReference type="STRING" id="930152.SAMN05216565_10461"/>
<evidence type="ECO:0000256" key="9">
    <source>
        <dbReference type="ARBA" id="ARBA00022801"/>
    </source>
</evidence>
<proteinExistence type="inferred from homology"/>
<dbReference type="GO" id="GO:0008254">
    <property type="term" value="F:3'-nucleotidase activity"/>
    <property type="evidence" value="ECO:0007669"/>
    <property type="project" value="UniProtKB-EC"/>
</dbReference>
<keyword evidence="8 11" id="KW-0547">Nucleotide-binding</keyword>
<keyword evidence="6" id="KW-0479">Metal-binding</keyword>
<dbReference type="AlphaFoldDB" id="A0A1H0U0A5"/>
<evidence type="ECO:0000256" key="3">
    <source>
        <dbReference type="ARBA" id="ARBA00001968"/>
    </source>
</evidence>
<evidence type="ECO:0000256" key="7">
    <source>
        <dbReference type="ARBA" id="ARBA00022729"/>
    </source>
</evidence>
<dbReference type="PANTHER" id="PTHR11575">
    <property type="entry name" value="5'-NUCLEOTIDASE-RELATED"/>
    <property type="match status" value="1"/>
</dbReference>
<evidence type="ECO:0000256" key="2">
    <source>
        <dbReference type="ARBA" id="ARBA00001730"/>
    </source>
</evidence>
<dbReference type="GO" id="GO:0046872">
    <property type="term" value="F:metal ion binding"/>
    <property type="evidence" value="ECO:0007669"/>
    <property type="project" value="UniProtKB-KW"/>
</dbReference>
<dbReference type="InterPro" id="IPR036907">
    <property type="entry name" value="5'-Nucleotdase_C_sf"/>
</dbReference>